<dbReference type="AlphaFoldDB" id="A0A3B0TM16"/>
<dbReference type="Gene3D" id="3.90.550.10">
    <property type="entry name" value="Spore Coat Polysaccharide Biosynthesis Protein SpsA, Chain A"/>
    <property type="match status" value="1"/>
</dbReference>
<evidence type="ECO:0000256" key="2">
    <source>
        <dbReference type="ARBA" id="ARBA00022679"/>
    </source>
</evidence>
<sequence>MIVLDIINVVALVYFAALNLTYLGLTLASFPRTNRYIARLKSLHVEELLSAAGSLPISLLVPAFDEEATIAEATRSLLTLRYPEYEIIVVNDGSNDATVDVLTEAFDMVPAHRLPTSAITTAGVRQILRSRVHPHLWLVDKDNGGKADALNAGLNHSRYPLFAALDADTLLESDALIRIARPFLEDQRTVAAGAMIRIANGCRIKGGEVEEVALPHRLIPEFQIVEYLRAFFVGRTGWDAIGGTLIISGAFGVFRRSIVAAAGGFSTDTVGEDMELVVRLHRYCRENDIPYRISFVPDPVAWTEAPETLRSLGLQRSRWQRGLAQALTRHISMMGNPRYGTPGVLAYPYHFFLELFGPLIEALGYLSFGITLALGLASPRFVVAFVFLSVFLGSALSVAAVALEEMSFRRYRKGRDLAVMLGLALIETLGYRHLNTYWRLKGMWAFLRGDNDWGTMDRRGFGEENGAATPAAPVVGETSR</sequence>
<dbReference type="CDD" id="cd06423">
    <property type="entry name" value="CESA_like"/>
    <property type="match status" value="1"/>
</dbReference>
<proteinExistence type="predicted"/>
<dbReference type="GO" id="GO:0016757">
    <property type="term" value="F:glycosyltransferase activity"/>
    <property type="evidence" value="ECO:0007669"/>
    <property type="project" value="UniProtKB-KW"/>
</dbReference>
<dbReference type="SUPFAM" id="SSF53448">
    <property type="entry name" value="Nucleotide-diphospho-sugar transferases"/>
    <property type="match status" value="1"/>
</dbReference>
<keyword evidence="3" id="KW-0812">Transmembrane</keyword>
<dbReference type="Pfam" id="PF13641">
    <property type="entry name" value="Glyco_tranf_2_3"/>
    <property type="match status" value="1"/>
</dbReference>
<dbReference type="EMBL" id="UOEK01000633">
    <property type="protein sequence ID" value="VAW09684.1"/>
    <property type="molecule type" value="Genomic_DNA"/>
</dbReference>
<keyword evidence="3" id="KW-0472">Membrane</keyword>
<reference evidence="4" key="1">
    <citation type="submission" date="2018-06" db="EMBL/GenBank/DDBJ databases">
        <authorList>
            <person name="Zhirakovskaya E."/>
        </authorList>
    </citation>
    <scope>NUCLEOTIDE SEQUENCE</scope>
</reference>
<dbReference type="InterPro" id="IPR029044">
    <property type="entry name" value="Nucleotide-diphossugar_trans"/>
</dbReference>
<dbReference type="PANTHER" id="PTHR43630">
    <property type="entry name" value="POLY-BETA-1,6-N-ACETYL-D-GLUCOSAMINE SYNTHASE"/>
    <property type="match status" value="1"/>
</dbReference>
<feature type="transmembrane region" description="Helical" evidence="3">
    <location>
        <begin position="381"/>
        <end position="403"/>
    </location>
</feature>
<feature type="transmembrane region" description="Helical" evidence="3">
    <location>
        <begin position="355"/>
        <end position="375"/>
    </location>
</feature>
<feature type="transmembrane region" description="Helical" evidence="3">
    <location>
        <begin position="6"/>
        <end position="30"/>
    </location>
</feature>
<evidence type="ECO:0000256" key="1">
    <source>
        <dbReference type="ARBA" id="ARBA00022676"/>
    </source>
</evidence>
<keyword evidence="2 4" id="KW-0808">Transferase</keyword>
<evidence type="ECO:0000313" key="4">
    <source>
        <dbReference type="EMBL" id="VAW09684.1"/>
    </source>
</evidence>
<organism evidence="4">
    <name type="scientific">hydrothermal vent metagenome</name>
    <dbReference type="NCBI Taxonomy" id="652676"/>
    <lineage>
        <taxon>unclassified sequences</taxon>
        <taxon>metagenomes</taxon>
        <taxon>ecological metagenomes</taxon>
    </lineage>
</organism>
<keyword evidence="1" id="KW-0328">Glycosyltransferase</keyword>
<dbReference type="PANTHER" id="PTHR43630:SF1">
    <property type="entry name" value="POLY-BETA-1,6-N-ACETYL-D-GLUCOSAMINE SYNTHASE"/>
    <property type="match status" value="1"/>
</dbReference>
<name>A0A3B0TM16_9ZZZZ</name>
<accession>A0A3B0TM16</accession>
<keyword evidence="3" id="KW-1133">Transmembrane helix</keyword>
<gene>
    <name evidence="4" type="ORF">MNBD_ACTINO02-184</name>
</gene>
<protein>
    <submittedName>
        <fullName evidence="4">Glycosyl transferase, group 2 family</fullName>
    </submittedName>
</protein>
<evidence type="ECO:0000256" key="3">
    <source>
        <dbReference type="SAM" id="Phobius"/>
    </source>
</evidence>